<protein>
    <recommendedName>
        <fullName evidence="3">NAD-dependent epimerase/dehydratase domain-containing protein</fullName>
    </recommendedName>
</protein>
<dbReference type="InterPro" id="IPR050005">
    <property type="entry name" value="DenD"/>
</dbReference>
<keyword evidence="1" id="KW-0521">NADP</keyword>
<reference evidence="4 5" key="1">
    <citation type="submission" date="2019-06" db="EMBL/GenBank/DDBJ databases">
        <title>Wine fermentation using esterase from Monascus purpureus.</title>
        <authorList>
            <person name="Geng C."/>
            <person name="Zhang Y."/>
        </authorList>
    </citation>
    <scope>NUCLEOTIDE SEQUENCE [LARGE SCALE GENOMIC DNA]</scope>
    <source>
        <strain evidence="4">HQ1</strain>
    </source>
</reference>
<evidence type="ECO:0000313" key="5">
    <source>
        <dbReference type="Proteomes" id="UP000319663"/>
    </source>
</evidence>
<dbReference type="Proteomes" id="UP000319663">
    <property type="component" value="Unassembled WGS sequence"/>
</dbReference>
<dbReference type="SUPFAM" id="SSF51735">
    <property type="entry name" value="NAD(P)-binding Rossmann-fold domains"/>
    <property type="match status" value="1"/>
</dbReference>
<dbReference type="STRING" id="5098.A0A507R3C1"/>
<dbReference type="Gene3D" id="3.90.25.10">
    <property type="entry name" value="UDP-galactose 4-epimerase, domain 1"/>
    <property type="match status" value="1"/>
</dbReference>
<proteinExistence type="predicted"/>
<dbReference type="NCBIfam" id="NF043036">
    <property type="entry name" value="ErythonDh"/>
    <property type="match status" value="1"/>
</dbReference>
<name>A0A507R3C1_MONPU</name>
<dbReference type="GO" id="GO:0016491">
    <property type="term" value="F:oxidoreductase activity"/>
    <property type="evidence" value="ECO:0007669"/>
    <property type="project" value="InterPro"/>
</dbReference>
<dbReference type="AlphaFoldDB" id="A0A507R3C1"/>
<dbReference type="Gene3D" id="3.40.50.720">
    <property type="entry name" value="NAD(P)-binding Rossmann-like Domain"/>
    <property type="match status" value="1"/>
</dbReference>
<dbReference type="InterPro" id="IPR001509">
    <property type="entry name" value="Epimerase_deHydtase"/>
</dbReference>
<feature type="domain" description="NAD-dependent epimerase/dehydratase" evidence="3">
    <location>
        <begin position="4"/>
        <end position="211"/>
    </location>
</feature>
<organism evidence="4 5">
    <name type="scientific">Monascus purpureus</name>
    <name type="common">Red mold</name>
    <name type="synonym">Monascus anka</name>
    <dbReference type="NCBI Taxonomy" id="5098"/>
    <lineage>
        <taxon>Eukaryota</taxon>
        <taxon>Fungi</taxon>
        <taxon>Dikarya</taxon>
        <taxon>Ascomycota</taxon>
        <taxon>Pezizomycotina</taxon>
        <taxon>Eurotiomycetes</taxon>
        <taxon>Eurotiomycetidae</taxon>
        <taxon>Eurotiales</taxon>
        <taxon>Aspergillaceae</taxon>
        <taxon>Monascus</taxon>
    </lineage>
</organism>
<gene>
    <name evidence="4" type="ORF">MPDQ_005512</name>
</gene>
<sequence length="322" mass="34615">MPSILITGAGGYVGQELAAGLLASSPDITVTLTDIVKPAITESAAQHASRVKSVQADLTSPQGLDELISSSSPYDVVYLLHGIMSSGAEANFELGLRVNLDATRSILDKLRTTMPGVKVIFTSSLAVYGPAPKGFVITETNFPPVPSSSYGSEKLMSEILLNDYSRRGFLDGRAVRLPTVTVRAGKPTQAASSFASGIIREPFNGEKAMLPVGKETEMWICSPYTVIKNLIHAKDIPKEAFGESRTVNLPGLKVSVQEMLDALESVGGKERRVLVEEKYDVAIDKIVQSWAPNFDTARAFALGFSGDIPMVENIKQYASRFA</sequence>
<dbReference type="PANTHER" id="PTHR43103">
    <property type="entry name" value="NUCLEOSIDE-DIPHOSPHATE-SUGAR EPIMERASE"/>
    <property type="match status" value="1"/>
</dbReference>
<keyword evidence="2" id="KW-0119">Carbohydrate metabolism</keyword>
<dbReference type="PANTHER" id="PTHR43103:SF3">
    <property type="entry name" value="ADP-L-GLYCERO-D-MANNO-HEPTOSE-6-EPIMERASE"/>
    <property type="match status" value="1"/>
</dbReference>
<dbReference type="Pfam" id="PF01370">
    <property type="entry name" value="Epimerase"/>
    <property type="match status" value="1"/>
</dbReference>
<comment type="caution">
    <text evidence="4">The sequence shown here is derived from an EMBL/GenBank/DDBJ whole genome shotgun (WGS) entry which is preliminary data.</text>
</comment>
<evidence type="ECO:0000256" key="1">
    <source>
        <dbReference type="ARBA" id="ARBA00022857"/>
    </source>
</evidence>
<dbReference type="CDD" id="cd05238">
    <property type="entry name" value="Gne_like_SDR_e"/>
    <property type="match status" value="1"/>
</dbReference>
<evidence type="ECO:0000313" key="4">
    <source>
        <dbReference type="EMBL" id="TQB77029.1"/>
    </source>
</evidence>
<keyword evidence="5" id="KW-1185">Reference proteome</keyword>
<dbReference type="EMBL" id="VIFY01000004">
    <property type="protein sequence ID" value="TQB77029.1"/>
    <property type="molecule type" value="Genomic_DNA"/>
</dbReference>
<dbReference type="InterPro" id="IPR036291">
    <property type="entry name" value="NAD(P)-bd_dom_sf"/>
</dbReference>
<evidence type="ECO:0000256" key="2">
    <source>
        <dbReference type="ARBA" id="ARBA00023277"/>
    </source>
</evidence>
<accession>A0A507R3C1</accession>
<evidence type="ECO:0000259" key="3">
    <source>
        <dbReference type="Pfam" id="PF01370"/>
    </source>
</evidence>